<evidence type="ECO:0000313" key="1">
    <source>
        <dbReference type="EMBL" id="OGD71240.1"/>
    </source>
</evidence>
<evidence type="ECO:0000313" key="2">
    <source>
        <dbReference type="Proteomes" id="UP000177390"/>
    </source>
</evidence>
<dbReference type="Proteomes" id="UP000177390">
    <property type="component" value="Unassembled WGS sequence"/>
</dbReference>
<gene>
    <name evidence="1" type="ORF">A3D09_03585</name>
</gene>
<reference evidence="1 2" key="1">
    <citation type="journal article" date="2016" name="Nat. Commun.">
        <title>Thousands of microbial genomes shed light on interconnected biogeochemical processes in an aquifer system.</title>
        <authorList>
            <person name="Anantharaman K."/>
            <person name="Brown C.T."/>
            <person name="Hug L.A."/>
            <person name="Sharon I."/>
            <person name="Castelle C.J."/>
            <person name="Probst A.J."/>
            <person name="Thomas B.C."/>
            <person name="Singh A."/>
            <person name="Wilkins M.J."/>
            <person name="Karaoz U."/>
            <person name="Brodie E.L."/>
            <person name="Williams K.H."/>
            <person name="Hubbard S.S."/>
            <person name="Banfield J.F."/>
        </authorList>
    </citation>
    <scope>NUCLEOTIDE SEQUENCE [LARGE SCALE GENOMIC DNA]</scope>
</reference>
<sequence>MDKINCPFCGAPVSADFEFGKKYVCSSCGQTSKCRVDDETAVKILVKVLTQVNQGQSGGVNIQAGRDVKIGGRTVAEDLITVAAADSALPASVESPAASAPGGFVCPSCKSPVVVKKNKPGKKHSCMSCKIFSQVSADGTCLEAAVMPSGDIGGDGGGVNIETDGDFSTGGDVIGRFKI</sequence>
<proteinExistence type="predicted"/>
<protein>
    <submittedName>
        <fullName evidence="1">Uncharacterized protein</fullName>
    </submittedName>
</protein>
<organism evidence="1 2">
    <name type="scientific">Candidatus Collierbacteria bacterium RIFCSPHIGHO2_02_FULL_49_10</name>
    <dbReference type="NCBI Taxonomy" id="1817723"/>
    <lineage>
        <taxon>Bacteria</taxon>
        <taxon>Candidatus Collieribacteriota</taxon>
    </lineage>
</organism>
<dbReference type="EMBL" id="MFAH01000032">
    <property type="protein sequence ID" value="OGD71240.1"/>
    <property type="molecule type" value="Genomic_DNA"/>
</dbReference>
<dbReference type="AlphaFoldDB" id="A0A1F5EV41"/>
<comment type="caution">
    <text evidence="1">The sequence shown here is derived from an EMBL/GenBank/DDBJ whole genome shotgun (WGS) entry which is preliminary data.</text>
</comment>
<name>A0A1F5EV41_9BACT</name>
<accession>A0A1F5EV41</accession>